<name>M0LUV2_9EURY</name>
<evidence type="ECO:0000313" key="2">
    <source>
        <dbReference type="EMBL" id="EMA37236.1"/>
    </source>
</evidence>
<dbReference type="SUPFAM" id="SSF51735">
    <property type="entry name" value="NAD(P)-binding Rossmann-fold domains"/>
    <property type="match status" value="1"/>
</dbReference>
<feature type="domain" description="Thioester reductase (TE)" evidence="1">
    <location>
        <begin position="15"/>
        <end position="250"/>
    </location>
</feature>
<keyword evidence="3" id="KW-1185">Reference proteome</keyword>
<dbReference type="InterPro" id="IPR026055">
    <property type="entry name" value="FAR"/>
</dbReference>
<dbReference type="eggNOG" id="arCOG01369">
    <property type="taxonomic scope" value="Archaea"/>
</dbReference>
<protein>
    <submittedName>
        <fullName evidence="2">Male sterility domain-containing protein</fullName>
    </submittedName>
</protein>
<dbReference type="EMBL" id="AOMA01000108">
    <property type="protein sequence ID" value="EMA37236.1"/>
    <property type="molecule type" value="Genomic_DNA"/>
</dbReference>
<dbReference type="OrthoDB" id="326123at2157"/>
<evidence type="ECO:0000259" key="1">
    <source>
        <dbReference type="Pfam" id="PF07993"/>
    </source>
</evidence>
<dbReference type="InterPro" id="IPR013120">
    <property type="entry name" value="FAR_NAD-bd"/>
</dbReference>
<dbReference type="PANTHER" id="PTHR11011">
    <property type="entry name" value="MALE STERILITY PROTEIN 2-RELATED"/>
    <property type="match status" value="1"/>
</dbReference>
<organism evidence="2 3">
    <name type="scientific">Halobiforma nitratireducens JCM 10879</name>
    <dbReference type="NCBI Taxonomy" id="1227454"/>
    <lineage>
        <taxon>Archaea</taxon>
        <taxon>Methanobacteriati</taxon>
        <taxon>Methanobacteriota</taxon>
        <taxon>Stenosarchaea group</taxon>
        <taxon>Halobacteria</taxon>
        <taxon>Halobacteriales</taxon>
        <taxon>Natrialbaceae</taxon>
        <taxon>Halobiforma</taxon>
    </lineage>
</organism>
<comment type="caution">
    <text evidence="2">The sequence shown here is derived from an EMBL/GenBank/DDBJ whole genome shotgun (WGS) entry which is preliminary data.</text>
</comment>
<gene>
    <name evidence="2" type="ORF">C446_11025</name>
</gene>
<dbReference type="Pfam" id="PF07993">
    <property type="entry name" value="NAD_binding_4"/>
    <property type="match status" value="1"/>
</dbReference>
<dbReference type="Gene3D" id="3.40.50.720">
    <property type="entry name" value="NAD(P)-binding Rossmann-like Domain"/>
    <property type="match status" value="1"/>
</dbReference>
<sequence>MGAVTVSEPDPAVFLTGFPGFLGSALLERILARGDGPVACLVQPRYLETARRRVASITTDLEGIDRTDVRLLEGDITDADLGLREGLEVLEGVDEVYHLAAVYDLGVDPDLAEAVNVQGTEHVLEVTERLDVDRFQYVSTCYVSGRYDGVFTEAHLQEGQSFNNHYEETKYRAEVAVQERMADGLQATIYRPAIVVGDSRTGETDKYDGPYYLLQLLLAQPSRLSVTFAPPGASDAELNVVPRDFVVDAISYLSAREDSAGEVYQLCDPAPLPVSRFVDVLADAAGHRTVSLPTTKSLARTVSQRLESSPLGIELEPETLAYLDHPTRYACPKTQRALAGSGLEVPPFESYADRLVEYVRRNPNVGDEPMV</sequence>
<dbReference type="AlphaFoldDB" id="M0LUV2"/>
<dbReference type="GO" id="GO:0080019">
    <property type="term" value="F:alcohol-forming very long-chain fatty acyl-CoA reductase activity"/>
    <property type="evidence" value="ECO:0007669"/>
    <property type="project" value="InterPro"/>
</dbReference>
<accession>M0LUV2</accession>
<dbReference type="RefSeq" id="WP_006673114.1">
    <property type="nucleotide sequence ID" value="NZ_AOMA01000108.1"/>
</dbReference>
<reference evidence="2 3" key="1">
    <citation type="journal article" date="2014" name="PLoS Genet.">
        <title>Phylogenetically driven sequencing of extremely halophilic archaea reveals strategies for static and dynamic osmo-response.</title>
        <authorList>
            <person name="Becker E.A."/>
            <person name="Seitzer P.M."/>
            <person name="Tritt A."/>
            <person name="Larsen D."/>
            <person name="Krusor M."/>
            <person name="Yao A.I."/>
            <person name="Wu D."/>
            <person name="Madern D."/>
            <person name="Eisen J.A."/>
            <person name="Darling A.E."/>
            <person name="Facciotti M.T."/>
        </authorList>
    </citation>
    <scope>NUCLEOTIDE SEQUENCE [LARGE SCALE GENOMIC DNA]</scope>
    <source>
        <strain evidence="2 3">JCM 10879</strain>
    </source>
</reference>
<evidence type="ECO:0000313" key="3">
    <source>
        <dbReference type="Proteomes" id="UP000011607"/>
    </source>
</evidence>
<dbReference type="STRING" id="1227454.C446_11025"/>
<dbReference type="PATRIC" id="fig|1227454.3.peg.2240"/>
<dbReference type="GO" id="GO:0035336">
    <property type="term" value="P:long-chain fatty-acyl-CoA metabolic process"/>
    <property type="evidence" value="ECO:0007669"/>
    <property type="project" value="TreeGrafter"/>
</dbReference>
<dbReference type="CDD" id="cd05263">
    <property type="entry name" value="MupV_like_SDR_e"/>
    <property type="match status" value="1"/>
</dbReference>
<dbReference type="InterPro" id="IPR036291">
    <property type="entry name" value="NAD(P)-bd_dom_sf"/>
</dbReference>
<dbReference type="PANTHER" id="PTHR11011:SF45">
    <property type="entry name" value="FATTY ACYL-COA REDUCTASE CG8306-RELATED"/>
    <property type="match status" value="1"/>
</dbReference>
<proteinExistence type="predicted"/>
<dbReference type="Proteomes" id="UP000011607">
    <property type="component" value="Unassembled WGS sequence"/>
</dbReference>